<sequence length="77" mass="8524">MKIPQAPEEPKTYVTTERAGFVVAGRRVPPVYEAGKPARPTVGFELNLLDAEAEYELAQRTIALKKEPKNPKAEKTS</sequence>
<reference evidence="1 2" key="2">
    <citation type="journal article" date="2021" name="AMB Express">
        <title>Isolation and characterisation of Methylocystis spp. for poly-3-hydroxybutyrate production using waste methane feedstocks.</title>
        <authorList>
            <person name="Rumah B.L."/>
            <person name="Stead C.E."/>
            <person name="Claxton Stevens B.H."/>
            <person name="Minton N.P."/>
            <person name="Grosse-Honebrink A."/>
            <person name="Zhang Y."/>
        </authorList>
    </citation>
    <scope>NUCLEOTIDE SEQUENCE [LARGE SCALE GENOMIC DNA]</scope>
    <source>
        <strain evidence="1 2">BRCS1</strain>
    </source>
</reference>
<name>A0ABX6EGH9_9HYPH</name>
<protein>
    <submittedName>
        <fullName evidence="1">Uncharacterized protein</fullName>
    </submittedName>
</protein>
<accession>A0ABX6EGH9</accession>
<proteinExistence type="predicted"/>
<dbReference type="Proteomes" id="UP000424673">
    <property type="component" value="Chromosome"/>
</dbReference>
<dbReference type="RefSeq" id="WP_154451552.1">
    <property type="nucleotide sequence ID" value="NZ_CP044328.1"/>
</dbReference>
<evidence type="ECO:0000313" key="1">
    <source>
        <dbReference type="EMBL" id="QGM93779.1"/>
    </source>
</evidence>
<keyword evidence="2" id="KW-1185">Reference proteome</keyword>
<organism evidence="1 2">
    <name type="scientific">Methylocystis rosea</name>
    <dbReference type="NCBI Taxonomy" id="173366"/>
    <lineage>
        <taxon>Bacteria</taxon>
        <taxon>Pseudomonadati</taxon>
        <taxon>Pseudomonadota</taxon>
        <taxon>Alphaproteobacteria</taxon>
        <taxon>Hyphomicrobiales</taxon>
        <taxon>Methylocystaceae</taxon>
        <taxon>Methylocystis</taxon>
    </lineage>
</organism>
<reference evidence="2" key="1">
    <citation type="submission" date="2019-09" db="EMBL/GenBank/DDBJ databases">
        <title>Isolation and complete genome sequencing of Methylocystis species.</title>
        <authorList>
            <person name="Rumah B.L."/>
            <person name="Stead C.E."/>
            <person name="Stevens B.C."/>
            <person name="Minton N.P."/>
            <person name="Grosse-Honebrink A."/>
            <person name="Zhang Y."/>
        </authorList>
    </citation>
    <scope>NUCLEOTIDE SEQUENCE [LARGE SCALE GENOMIC DNA]</scope>
    <source>
        <strain evidence="2">BRCS1</strain>
    </source>
</reference>
<gene>
    <name evidence="1" type="ORF">F7D13_06930</name>
</gene>
<dbReference type="EMBL" id="CP044328">
    <property type="protein sequence ID" value="QGM93779.1"/>
    <property type="molecule type" value="Genomic_DNA"/>
</dbReference>
<evidence type="ECO:0000313" key="2">
    <source>
        <dbReference type="Proteomes" id="UP000424673"/>
    </source>
</evidence>